<comment type="caution">
    <text evidence="1">The sequence shown here is derived from an EMBL/GenBank/DDBJ whole genome shotgun (WGS) entry which is preliminary data.</text>
</comment>
<reference evidence="1 2" key="1">
    <citation type="submission" date="2019-09" db="EMBL/GenBank/DDBJ databases">
        <authorList>
            <person name="Ou C."/>
        </authorList>
    </citation>
    <scope>NUCLEOTIDE SEQUENCE [LARGE SCALE GENOMIC DNA]</scope>
    <source>
        <strain evidence="1">S2</strain>
        <tissue evidence="1">Leaf</tissue>
    </source>
</reference>
<reference evidence="2" key="2">
    <citation type="submission" date="2019-10" db="EMBL/GenBank/DDBJ databases">
        <title>A de novo genome assembly of a pear dwarfing rootstock.</title>
        <authorList>
            <person name="Wang F."/>
            <person name="Wang J."/>
            <person name="Li S."/>
            <person name="Zhang Y."/>
            <person name="Fang M."/>
            <person name="Ma L."/>
            <person name="Zhao Y."/>
            <person name="Jiang S."/>
        </authorList>
    </citation>
    <scope>NUCLEOTIDE SEQUENCE [LARGE SCALE GENOMIC DNA]</scope>
</reference>
<dbReference type="EMBL" id="SMOL01000781">
    <property type="protein sequence ID" value="KAB2595635.1"/>
    <property type="molecule type" value="Genomic_DNA"/>
</dbReference>
<sequence length="72" mass="7629">MAQPANLVDQLVQNPTIEEPIVYPVIDPQLDAVVIAIGPNAILVKALADSVVSAPLSNLKTIIAPFILDEEV</sequence>
<keyword evidence="2" id="KW-1185">Reference proteome</keyword>
<dbReference type="AlphaFoldDB" id="A0A5N5EY33"/>
<proteinExistence type="predicted"/>
<protein>
    <submittedName>
        <fullName evidence="1">Uncharacterized protein</fullName>
    </submittedName>
</protein>
<evidence type="ECO:0000313" key="1">
    <source>
        <dbReference type="EMBL" id="KAB2595635.1"/>
    </source>
</evidence>
<name>A0A5N5EY33_9ROSA</name>
<evidence type="ECO:0000313" key="2">
    <source>
        <dbReference type="Proteomes" id="UP000327157"/>
    </source>
</evidence>
<gene>
    <name evidence="1" type="ORF">D8674_031085</name>
</gene>
<dbReference type="Proteomes" id="UP000327157">
    <property type="component" value="Chromosome 7"/>
</dbReference>
<organism evidence="1 2">
    <name type="scientific">Pyrus ussuriensis x Pyrus communis</name>
    <dbReference type="NCBI Taxonomy" id="2448454"/>
    <lineage>
        <taxon>Eukaryota</taxon>
        <taxon>Viridiplantae</taxon>
        <taxon>Streptophyta</taxon>
        <taxon>Embryophyta</taxon>
        <taxon>Tracheophyta</taxon>
        <taxon>Spermatophyta</taxon>
        <taxon>Magnoliopsida</taxon>
        <taxon>eudicotyledons</taxon>
        <taxon>Gunneridae</taxon>
        <taxon>Pentapetalae</taxon>
        <taxon>rosids</taxon>
        <taxon>fabids</taxon>
        <taxon>Rosales</taxon>
        <taxon>Rosaceae</taxon>
        <taxon>Amygdaloideae</taxon>
        <taxon>Maleae</taxon>
        <taxon>Pyrus</taxon>
    </lineage>
</organism>
<accession>A0A5N5EY33</accession>
<reference evidence="1 2" key="3">
    <citation type="submission" date="2019-11" db="EMBL/GenBank/DDBJ databases">
        <title>A de novo genome assembly of a pear dwarfing rootstock.</title>
        <authorList>
            <person name="Wang F."/>
            <person name="Wang J."/>
            <person name="Li S."/>
            <person name="Zhang Y."/>
            <person name="Fang M."/>
            <person name="Ma L."/>
            <person name="Zhao Y."/>
            <person name="Jiang S."/>
        </authorList>
    </citation>
    <scope>NUCLEOTIDE SEQUENCE [LARGE SCALE GENOMIC DNA]</scope>
    <source>
        <strain evidence="1">S2</strain>
        <tissue evidence="1">Leaf</tissue>
    </source>
</reference>